<dbReference type="Proteomes" id="UP001055811">
    <property type="component" value="Linkage Group LG01"/>
</dbReference>
<organism evidence="1 2">
    <name type="scientific">Cichorium intybus</name>
    <name type="common">Chicory</name>
    <dbReference type="NCBI Taxonomy" id="13427"/>
    <lineage>
        <taxon>Eukaryota</taxon>
        <taxon>Viridiplantae</taxon>
        <taxon>Streptophyta</taxon>
        <taxon>Embryophyta</taxon>
        <taxon>Tracheophyta</taxon>
        <taxon>Spermatophyta</taxon>
        <taxon>Magnoliopsida</taxon>
        <taxon>eudicotyledons</taxon>
        <taxon>Gunneridae</taxon>
        <taxon>Pentapetalae</taxon>
        <taxon>asterids</taxon>
        <taxon>campanulids</taxon>
        <taxon>Asterales</taxon>
        <taxon>Asteraceae</taxon>
        <taxon>Cichorioideae</taxon>
        <taxon>Cichorieae</taxon>
        <taxon>Cichoriinae</taxon>
        <taxon>Cichorium</taxon>
    </lineage>
</organism>
<gene>
    <name evidence="1" type="ORF">L2E82_02691</name>
</gene>
<reference evidence="2" key="1">
    <citation type="journal article" date="2022" name="Mol. Ecol. Resour.">
        <title>The genomes of chicory, endive, great burdock and yacon provide insights into Asteraceae palaeo-polyploidization history and plant inulin production.</title>
        <authorList>
            <person name="Fan W."/>
            <person name="Wang S."/>
            <person name="Wang H."/>
            <person name="Wang A."/>
            <person name="Jiang F."/>
            <person name="Liu H."/>
            <person name="Zhao H."/>
            <person name="Xu D."/>
            <person name="Zhang Y."/>
        </authorList>
    </citation>
    <scope>NUCLEOTIDE SEQUENCE [LARGE SCALE GENOMIC DNA]</scope>
    <source>
        <strain evidence="2">cv. Punajuju</strain>
    </source>
</reference>
<name>A0ACB9H3K0_CICIN</name>
<evidence type="ECO:0000313" key="2">
    <source>
        <dbReference type="Proteomes" id="UP001055811"/>
    </source>
</evidence>
<accession>A0ACB9H3K0</accession>
<comment type="caution">
    <text evidence="1">The sequence shown here is derived from an EMBL/GenBank/DDBJ whole genome shotgun (WGS) entry which is preliminary data.</text>
</comment>
<evidence type="ECO:0000313" key="1">
    <source>
        <dbReference type="EMBL" id="KAI3789886.1"/>
    </source>
</evidence>
<keyword evidence="2" id="KW-1185">Reference proteome</keyword>
<sequence>MFLSFSSFAQLCLVVMQKELFNRRFFWLKFYFLKPLCLDFSENIERPQSPSSIGQMANGTVLRKLTLVRLPSPKKIPHVRSAMAKTVLAIFDCTMRSGVVQWTRIVMDPFANGVVTYNTLFLCFYKNCKRFCSETTPVSSRSSLTAAEVGSSPSSIPP</sequence>
<dbReference type="EMBL" id="CM042009">
    <property type="protein sequence ID" value="KAI3789886.1"/>
    <property type="molecule type" value="Genomic_DNA"/>
</dbReference>
<proteinExistence type="predicted"/>
<protein>
    <submittedName>
        <fullName evidence="1">Uncharacterized protein</fullName>
    </submittedName>
</protein>
<reference evidence="1 2" key="2">
    <citation type="journal article" date="2022" name="Mol. Ecol. Resour.">
        <title>The genomes of chicory, endive, great burdock and yacon provide insights into Asteraceae paleo-polyploidization history and plant inulin production.</title>
        <authorList>
            <person name="Fan W."/>
            <person name="Wang S."/>
            <person name="Wang H."/>
            <person name="Wang A."/>
            <person name="Jiang F."/>
            <person name="Liu H."/>
            <person name="Zhao H."/>
            <person name="Xu D."/>
            <person name="Zhang Y."/>
        </authorList>
    </citation>
    <scope>NUCLEOTIDE SEQUENCE [LARGE SCALE GENOMIC DNA]</scope>
    <source>
        <strain evidence="2">cv. Punajuju</strain>
        <tissue evidence="1">Leaves</tissue>
    </source>
</reference>